<dbReference type="Proteomes" id="UP001365846">
    <property type="component" value="Unassembled WGS sequence"/>
</dbReference>
<evidence type="ECO:0000313" key="11">
    <source>
        <dbReference type="Proteomes" id="UP001365846"/>
    </source>
</evidence>
<organism evidence="10 11">
    <name type="scientific">Variovorax ureilyticus</name>
    <dbReference type="NCBI Taxonomy" id="1836198"/>
    <lineage>
        <taxon>Bacteria</taxon>
        <taxon>Pseudomonadati</taxon>
        <taxon>Pseudomonadota</taxon>
        <taxon>Betaproteobacteria</taxon>
        <taxon>Burkholderiales</taxon>
        <taxon>Comamonadaceae</taxon>
        <taxon>Variovorax</taxon>
    </lineage>
</organism>
<proteinExistence type="predicted"/>
<name>A0ABU8VBB0_9BURK</name>
<dbReference type="InterPro" id="IPR050237">
    <property type="entry name" value="ATP-dep_AMP-bd_enzyme"/>
</dbReference>
<dbReference type="Pfam" id="PF13193">
    <property type="entry name" value="AMP-binding_C"/>
    <property type="match status" value="1"/>
</dbReference>
<feature type="domain" description="AMP-dependent synthetase/ligase" evidence="8">
    <location>
        <begin position="26"/>
        <end position="419"/>
    </location>
</feature>
<dbReference type="InterPro" id="IPR000873">
    <property type="entry name" value="AMP-dep_synth/lig_dom"/>
</dbReference>
<protein>
    <recommendedName>
        <fullName evidence="6">Long-chain-fatty-acid--CoA ligase</fullName>
        <ecNumber evidence="5">6.2.1.3</ecNumber>
    </recommendedName>
    <alternativeName>
        <fullName evidence="7">Long-chain acyl-CoA synthetase</fullName>
    </alternativeName>
</protein>
<dbReference type="InterPro" id="IPR042099">
    <property type="entry name" value="ANL_N_sf"/>
</dbReference>
<comment type="pathway">
    <text evidence="2">Lipid metabolism; fatty acid beta-oxidation.</text>
</comment>
<evidence type="ECO:0000256" key="7">
    <source>
        <dbReference type="ARBA" id="ARBA00042773"/>
    </source>
</evidence>
<keyword evidence="3" id="KW-0436">Ligase</keyword>
<reference evidence="10 11" key="1">
    <citation type="submission" date="2024-03" db="EMBL/GenBank/DDBJ databases">
        <title>Novel species of the genus Variovorax.</title>
        <authorList>
            <person name="Liu Q."/>
            <person name="Xin Y.-H."/>
        </authorList>
    </citation>
    <scope>NUCLEOTIDE SEQUENCE [LARGE SCALE GENOMIC DNA]</scope>
    <source>
        <strain evidence="10 11">KACC 18899</strain>
    </source>
</reference>
<evidence type="ECO:0000256" key="6">
    <source>
        <dbReference type="ARBA" id="ARBA00039545"/>
    </source>
</evidence>
<gene>
    <name evidence="10" type="ORF">WKW77_07065</name>
</gene>
<sequence>MKQLEYAAPPPANVDVNAYRSLAALLEDSCRRFADKPAFASMGVTISFHQFEQLTAAFAGYLQNVLRLNKGDRVAVMLPNILQTPVAILGALRAGMTVVNVSPLYTAPELEFQLADAGADTIVVLENFMHTLLQALPGTPVRNVIVTQVGDLFPHPRRELVNFAVRRLGRKVPAWNLPSARRFERAIEEGALYLPADAALTGRDLAFIQYTGGTTGRPKGAMLTHANMVANVQQTAAWIGSRLEEGEETVVTALPLDHLFALTANLLVFLKLGGKNLLIPDPRDLASFVAQLRKNRFTAITGVNTLFRALLDAPGFDAACAANRGNLKLAVAGGMAMQREVAERWQAATGVPIVEGYGLTEAAPIVSANPADSAGFSGTLGWPLPRTEVAILDDAQRPVAPGILGEICVRGPQVMPGYWRAPEETAGAFTADGWLRTGDMGRMDEHGELSFVDRRKDIIVISGLKAYPAEIEEVVRRHPGVKEVGAVGVPDPRSGEAVALFVVKRDPGLEADALRRHCRAYLAPYMQPRHIEFREQLPMSPVGKVLRRMLRDQLRTP</sequence>
<dbReference type="RefSeq" id="WP_340356132.1">
    <property type="nucleotide sequence ID" value="NZ_JBBKZU010000002.1"/>
</dbReference>
<dbReference type="Gene3D" id="3.40.50.12780">
    <property type="entry name" value="N-terminal domain of ligase-like"/>
    <property type="match status" value="1"/>
</dbReference>
<dbReference type="InterPro" id="IPR020845">
    <property type="entry name" value="AMP-binding_CS"/>
</dbReference>
<dbReference type="InterPro" id="IPR025110">
    <property type="entry name" value="AMP-bd_C"/>
</dbReference>
<evidence type="ECO:0000259" key="9">
    <source>
        <dbReference type="Pfam" id="PF13193"/>
    </source>
</evidence>
<comment type="subcellular location">
    <subcellularLocation>
        <location evidence="1">Membrane</location>
        <topology evidence="1">Peripheral membrane protein</topology>
    </subcellularLocation>
</comment>
<dbReference type="PANTHER" id="PTHR43767:SF8">
    <property type="entry name" value="LONG-CHAIN-FATTY-ACID--COA LIGASE"/>
    <property type="match status" value="1"/>
</dbReference>
<dbReference type="PROSITE" id="PS00455">
    <property type="entry name" value="AMP_BINDING"/>
    <property type="match status" value="1"/>
</dbReference>
<dbReference type="CDD" id="cd05936">
    <property type="entry name" value="FC-FACS_FadD_like"/>
    <property type="match status" value="1"/>
</dbReference>
<accession>A0ABU8VBB0</accession>
<feature type="domain" description="AMP-binding enzyme C-terminal" evidence="9">
    <location>
        <begin position="470"/>
        <end position="544"/>
    </location>
</feature>
<dbReference type="EMBL" id="JBBKZU010000002">
    <property type="protein sequence ID" value="MEJ8810823.1"/>
    <property type="molecule type" value="Genomic_DNA"/>
</dbReference>
<dbReference type="EC" id="6.2.1.3" evidence="5"/>
<evidence type="ECO:0000256" key="1">
    <source>
        <dbReference type="ARBA" id="ARBA00004170"/>
    </source>
</evidence>
<dbReference type="SUPFAM" id="SSF56801">
    <property type="entry name" value="Acetyl-CoA synthetase-like"/>
    <property type="match status" value="1"/>
</dbReference>
<evidence type="ECO:0000256" key="3">
    <source>
        <dbReference type="ARBA" id="ARBA00022598"/>
    </source>
</evidence>
<keyword evidence="11" id="KW-1185">Reference proteome</keyword>
<dbReference type="Gene3D" id="3.30.300.30">
    <property type="match status" value="1"/>
</dbReference>
<dbReference type="PANTHER" id="PTHR43767">
    <property type="entry name" value="LONG-CHAIN-FATTY-ACID--COA LIGASE"/>
    <property type="match status" value="1"/>
</dbReference>
<dbReference type="Pfam" id="PF00501">
    <property type="entry name" value="AMP-binding"/>
    <property type="match status" value="1"/>
</dbReference>
<dbReference type="InterPro" id="IPR045851">
    <property type="entry name" value="AMP-bd_C_sf"/>
</dbReference>
<evidence type="ECO:0000256" key="2">
    <source>
        <dbReference type="ARBA" id="ARBA00005005"/>
    </source>
</evidence>
<evidence type="ECO:0000259" key="8">
    <source>
        <dbReference type="Pfam" id="PF00501"/>
    </source>
</evidence>
<keyword evidence="4" id="KW-0472">Membrane</keyword>
<evidence type="ECO:0000313" key="10">
    <source>
        <dbReference type="EMBL" id="MEJ8810823.1"/>
    </source>
</evidence>
<evidence type="ECO:0000256" key="5">
    <source>
        <dbReference type="ARBA" id="ARBA00026121"/>
    </source>
</evidence>
<comment type="caution">
    <text evidence="10">The sequence shown here is derived from an EMBL/GenBank/DDBJ whole genome shotgun (WGS) entry which is preliminary data.</text>
</comment>
<evidence type="ECO:0000256" key="4">
    <source>
        <dbReference type="ARBA" id="ARBA00023136"/>
    </source>
</evidence>